<protein>
    <submittedName>
        <fullName evidence="2">Uncharacterized protein</fullName>
    </submittedName>
</protein>
<evidence type="ECO:0000313" key="2">
    <source>
        <dbReference type="EMBL" id="AWY11126.1"/>
    </source>
</evidence>
<dbReference type="InterPro" id="IPR049423">
    <property type="entry name" value="VP5"/>
</dbReference>
<feature type="region of interest" description="Disordered" evidence="1">
    <location>
        <begin position="354"/>
        <end position="398"/>
    </location>
</feature>
<sequence length="424" mass="47542">MEEISQPDSGFVSLILDKCFISIDSRQLTYAELFNCIQFIDELPHADVSRTANEDIVGSAEGDMPLTRVHVRSAVIFPTLMNFTTSPNPTQIRVLRRLINRPDVYFTKLGFVSYVAPAVPSSPAFVYYNKVSSSHFGKYFQTLTDFSYSVSSLHISQIFRNNLFLLRPGTLNQKTLKQFTVRLTIKDIDVQSLCTQVAQWPWECILLDIASLPKKFNTPAAYYNKYSKILFWLAFLPHVNSLGNITFTKAVTDAHDSRILTYTYDFKDISTGIRNSSRGNLYVQNPIDQYYYSAFFLLHLHHRFLLPPTDDTADALAQSSSINSNVAHEHPRQKRQVPALDLSALGAAYYASANADRGSTPSAPPAPSDDQPSSSQRSATQRVRPTVHQLVKSPVRNISPMASTFESAVIQKLSAVDQDDAGRH</sequence>
<organism evidence="2">
    <name type="scientific">Torrey Pines virus</name>
    <dbReference type="NCBI Taxonomy" id="1654361"/>
    <lineage>
        <taxon>Viruses</taxon>
        <taxon>Riboviria</taxon>
        <taxon>Orthornavirae</taxon>
        <taxon>Duplornaviricota</taxon>
        <taxon>Resentoviricetes</taxon>
        <taxon>Reovirales</taxon>
        <taxon>Spinareoviridae</taxon>
        <taxon>Cypovirus</taxon>
    </lineage>
</organism>
<reference evidence="2" key="1">
    <citation type="submission" date="2018-05" db="EMBL/GenBank/DDBJ databases">
        <title>Lack of effect of Wolbachia wMel on the prevalence and abundance of the RNA virome of Drosophila melanogaster.</title>
        <authorList>
            <person name="Shi M."/>
            <person name="White V.L."/>
            <person name="Schlub T."/>
            <person name="Eden J.-S."/>
            <person name="Hoffmann A.A."/>
            <person name="Holmes E.C."/>
        </authorList>
    </citation>
    <scope>NUCLEOTIDE SEQUENCE</scope>
    <source>
        <strain evidence="2">MELminus19643</strain>
    </source>
</reference>
<dbReference type="Pfam" id="PF20807">
    <property type="entry name" value="VP5"/>
    <property type="match status" value="1"/>
</dbReference>
<accession>A0A2Z4QKS5</accession>
<name>A0A2Z4QKS5_9REOV</name>
<dbReference type="EMBL" id="MH384323">
    <property type="protein sequence ID" value="AWY11126.1"/>
    <property type="molecule type" value="Genomic_RNA"/>
</dbReference>
<proteinExistence type="predicted"/>
<evidence type="ECO:0000256" key="1">
    <source>
        <dbReference type="SAM" id="MobiDB-lite"/>
    </source>
</evidence>